<dbReference type="InterPro" id="IPR045548">
    <property type="entry name" value="bpX5"/>
</dbReference>
<dbReference type="RefSeq" id="WP_228317609.1">
    <property type="nucleotide sequence ID" value="NZ_JAFFQH010000175.1"/>
</dbReference>
<evidence type="ECO:0000313" key="2">
    <source>
        <dbReference type="EMBL" id="MCD0266394.1"/>
    </source>
</evidence>
<evidence type="ECO:0000313" key="3">
    <source>
        <dbReference type="Proteomes" id="UP001430396"/>
    </source>
</evidence>
<accession>A0ABS8NTI6</accession>
<name>A0ABS8NTI6_9XANT</name>
<protein>
    <recommendedName>
        <fullName evidence="1">MoxR-vWA-beta-propeller ternary system domain-containing protein</fullName>
    </recommendedName>
</protein>
<reference evidence="2" key="1">
    <citation type="submission" date="2021-02" db="EMBL/GenBank/DDBJ databases">
        <title>Copper resistance gene diversity in local Xanthomonas species at agrochemical polluted sites in Trinidad, Trinidad and Tobago.</title>
        <authorList>
            <person name="Ramnarine S.D.B.J."/>
            <person name="Ramsubhag A."/>
            <person name="Jayaraman J."/>
        </authorList>
    </citation>
    <scope>NUCLEOTIDE SEQUENCE</scope>
    <source>
        <strain evidence="2">CaNP6A</strain>
    </source>
</reference>
<organism evidence="2 3">
    <name type="scientific">Xanthomonas melonis</name>
    <dbReference type="NCBI Taxonomy" id="56456"/>
    <lineage>
        <taxon>Bacteria</taxon>
        <taxon>Pseudomonadati</taxon>
        <taxon>Pseudomonadota</taxon>
        <taxon>Gammaproteobacteria</taxon>
        <taxon>Lysobacterales</taxon>
        <taxon>Lysobacteraceae</taxon>
        <taxon>Xanthomonas</taxon>
    </lineage>
</organism>
<gene>
    <name evidence="2" type="ORF">JWH11_08045</name>
</gene>
<proteinExistence type="predicted"/>
<dbReference type="Proteomes" id="UP001430396">
    <property type="component" value="Unassembled WGS sequence"/>
</dbReference>
<feature type="domain" description="MoxR-vWA-beta-propeller ternary system" evidence="1">
    <location>
        <begin position="2"/>
        <end position="134"/>
    </location>
</feature>
<keyword evidence="3" id="KW-1185">Reference proteome</keyword>
<sequence>MSWSWQPEPAPPPPGGVIGVGATARALLDAWALLAAGEQLMVTASAQALLLTGPAALLPWADGVQYVAPRPEAGGLWLPTAERPDLPLDLLERALRREHGQQPLLMLRRPALLLPLQGLLPARAEVIAQIHQHWETA</sequence>
<dbReference type="Pfam" id="PF19921">
    <property type="entry name" value="bpX5"/>
    <property type="match status" value="1"/>
</dbReference>
<comment type="caution">
    <text evidence="2">The sequence shown here is derived from an EMBL/GenBank/DDBJ whole genome shotgun (WGS) entry which is preliminary data.</text>
</comment>
<evidence type="ECO:0000259" key="1">
    <source>
        <dbReference type="Pfam" id="PF19921"/>
    </source>
</evidence>
<dbReference type="EMBL" id="JAFFQI010000188">
    <property type="protein sequence ID" value="MCD0266394.1"/>
    <property type="molecule type" value="Genomic_DNA"/>
</dbReference>